<dbReference type="Gene3D" id="3.30.1740.20">
    <property type="entry name" value="Ribosomal protein S26e"/>
    <property type="match status" value="1"/>
</dbReference>
<organism evidence="1 2">
    <name type="scientific">Nanoarchaeum equitans (strain Kin4-M)</name>
    <dbReference type="NCBI Taxonomy" id="228908"/>
    <lineage>
        <taxon>Archaea</taxon>
        <taxon>Nanobdellota</taxon>
        <taxon>Candidatus Nanoarchaeia</taxon>
        <taxon>Nanoarchaeales</taxon>
        <taxon>Nanoarchaeaceae</taxon>
        <taxon>Nanoarchaeum</taxon>
    </lineage>
</organism>
<sequence>MVLFERVRSTKTVRCYYCGRILPKEKAYVIYTKPNVAGELSENEVIAVFSQKRKIYVCPSCARHRGIKDHRKEVNVNKLYKLVF</sequence>
<dbReference type="KEGG" id="neq:NEQ043"/>
<name>Q74N49_NANEQ</name>
<dbReference type="EMBL" id="AE017199">
    <property type="protein sequence ID" value="AAR38898.1"/>
    <property type="molecule type" value="Genomic_DNA"/>
</dbReference>
<dbReference type="AlphaFoldDB" id="Q74N49"/>
<proteinExistence type="predicted"/>
<protein>
    <submittedName>
        <fullName evidence="1">NEQ043</fullName>
    </submittedName>
</protein>
<evidence type="ECO:0000313" key="1">
    <source>
        <dbReference type="EMBL" id="AAR38898.1"/>
    </source>
</evidence>
<dbReference type="BioCyc" id="NEQU228908:GJB6-47-MONOMER"/>
<keyword evidence="2" id="KW-1185">Reference proteome</keyword>
<accession>Q74N49</accession>
<dbReference type="Proteomes" id="UP000000578">
    <property type="component" value="Chromosome"/>
</dbReference>
<dbReference type="InterPro" id="IPR038551">
    <property type="entry name" value="Ribosomal_eS26_sf"/>
</dbReference>
<dbReference type="HOGENOM" id="CLU_2519841_0_0_2"/>
<dbReference type="STRING" id="228908.NEQ043"/>
<gene>
    <name evidence="1" type="ordered locus">NEQ043</name>
</gene>
<evidence type="ECO:0000313" key="2">
    <source>
        <dbReference type="Proteomes" id="UP000000578"/>
    </source>
</evidence>
<reference evidence="1 2" key="1">
    <citation type="journal article" date="2003" name="Proc. Natl. Acad. Sci. U.S.A.">
        <title>The genome of Nanoarchaeum equitans: insights into early archaeal evolution and derived parasitism.</title>
        <authorList>
            <person name="Waters E."/>
            <person name="Hohn M.J."/>
            <person name="Ahel I."/>
            <person name="Graham D.E."/>
            <person name="Adams M.D."/>
            <person name="Barnstead M."/>
            <person name="Beeson K.Y."/>
            <person name="Bibbs L."/>
            <person name="Bolanos R."/>
            <person name="Keller M."/>
            <person name="Kretz K."/>
            <person name="Lin X."/>
            <person name="Mathur E."/>
            <person name="Ni J."/>
            <person name="Podar M."/>
            <person name="Richardson T."/>
            <person name="Sutton G.G."/>
            <person name="Simon M."/>
            <person name="Soll D."/>
            <person name="Stetter K.O."/>
            <person name="Short J.M."/>
            <person name="Noordewier M."/>
        </authorList>
    </citation>
    <scope>NUCLEOTIDE SEQUENCE [LARGE SCALE GENOMIC DNA]</scope>
    <source>
        <strain evidence="1 2">Kin4-M</strain>
    </source>
</reference>
<dbReference type="EnsemblBacteria" id="AAR38898">
    <property type="protein sequence ID" value="AAR38898"/>
    <property type="gene ID" value="NEQ043"/>
</dbReference>